<evidence type="ECO:0000313" key="4">
    <source>
        <dbReference type="Proteomes" id="UP001609175"/>
    </source>
</evidence>
<gene>
    <name evidence="3" type="ORF">ACHIPZ_09110</name>
</gene>
<evidence type="ECO:0000313" key="3">
    <source>
        <dbReference type="EMBL" id="MFH5208358.1"/>
    </source>
</evidence>
<organism evidence="3 4">
    <name type="scientific">Antrihabitans spumae</name>
    <dbReference type="NCBI Taxonomy" id="3373370"/>
    <lineage>
        <taxon>Bacteria</taxon>
        <taxon>Bacillati</taxon>
        <taxon>Actinomycetota</taxon>
        <taxon>Actinomycetes</taxon>
        <taxon>Mycobacteriales</taxon>
        <taxon>Nocardiaceae</taxon>
        <taxon>Antrihabitans</taxon>
    </lineage>
</organism>
<feature type="region of interest" description="Disordered" evidence="1">
    <location>
        <begin position="244"/>
        <end position="266"/>
    </location>
</feature>
<protein>
    <submittedName>
        <fullName evidence="3">13E12 repeat family protein</fullName>
    </submittedName>
</protein>
<evidence type="ECO:0000259" key="2">
    <source>
        <dbReference type="Pfam" id="PF02720"/>
    </source>
</evidence>
<comment type="caution">
    <text evidence="3">The sequence shown here is derived from an EMBL/GenBank/DDBJ whole genome shotgun (WGS) entry which is preliminary data.</text>
</comment>
<sequence length="400" mass="43815">MLSNPTTQPTTRVDAAVTKIEAGLRDLREAGFTELSIGPERLAMLQRLEAAVRTIPSFGNTLIAIMQREFRCGELGDNNLANTLADALRITPHDARTRIRVADDLAARTTFSGAPQDPVMPNTAAAQADGAIGTEHVHVIREFFRHVPLHVDEETKELAETKLAAQARILRPDQLRTAANRILGYLNPDGPQPEAERARKRSFTLGPQGADLMTKGNFCVDPELRAYLEAAFAKYAKPGVLNPADEESTVEEEPAAETVKRDSRSLEKRQHDALKAILRDALASGTLGQHRGLPVTVVATMTVKELEDASGTAITGGGSLLPIRDVLRMARHARHYLTLFDDDGRPIYLGRSKRIARGDQRLVCFAKDKGCTFPTCSRPANMCACHHVRHEALLSISEVK</sequence>
<dbReference type="RefSeq" id="WP_395113846.1">
    <property type="nucleotide sequence ID" value="NZ_JBIMSO010000038.1"/>
</dbReference>
<name>A0ABW7JKT3_9NOCA</name>
<reference evidence="3 4" key="1">
    <citation type="submission" date="2024-10" db="EMBL/GenBank/DDBJ databases">
        <authorList>
            <person name="Riesco R."/>
        </authorList>
    </citation>
    <scope>NUCLEOTIDE SEQUENCE [LARGE SCALE GENOMIC DNA]</scope>
    <source>
        <strain evidence="3 4">NCIMB 15449</strain>
    </source>
</reference>
<dbReference type="Proteomes" id="UP001609175">
    <property type="component" value="Unassembled WGS sequence"/>
</dbReference>
<feature type="domain" description="DUF222" evidence="2">
    <location>
        <begin position="43"/>
        <end position="368"/>
    </location>
</feature>
<dbReference type="EMBL" id="JBIMSO010000038">
    <property type="protein sequence ID" value="MFH5208358.1"/>
    <property type="molecule type" value="Genomic_DNA"/>
</dbReference>
<dbReference type="Pfam" id="PF02720">
    <property type="entry name" value="DUF222"/>
    <property type="match status" value="1"/>
</dbReference>
<evidence type="ECO:0000256" key="1">
    <source>
        <dbReference type="SAM" id="MobiDB-lite"/>
    </source>
</evidence>
<feature type="compositionally biased region" description="Acidic residues" evidence="1">
    <location>
        <begin position="244"/>
        <end position="255"/>
    </location>
</feature>
<dbReference type="InterPro" id="IPR003870">
    <property type="entry name" value="DUF222"/>
</dbReference>
<accession>A0ABW7JKT3</accession>
<proteinExistence type="predicted"/>